<dbReference type="Proteomes" id="UP000219338">
    <property type="component" value="Unassembled WGS sequence"/>
</dbReference>
<organism evidence="1 2">
    <name type="scientific">Armillaria ostoyae</name>
    <name type="common">Armillaria root rot fungus</name>
    <dbReference type="NCBI Taxonomy" id="47428"/>
    <lineage>
        <taxon>Eukaryota</taxon>
        <taxon>Fungi</taxon>
        <taxon>Dikarya</taxon>
        <taxon>Basidiomycota</taxon>
        <taxon>Agaricomycotina</taxon>
        <taxon>Agaricomycetes</taxon>
        <taxon>Agaricomycetidae</taxon>
        <taxon>Agaricales</taxon>
        <taxon>Marasmiineae</taxon>
        <taxon>Physalacriaceae</taxon>
        <taxon>Armillaria</taxon>
    </lineage>
</organism>
<evidence type="ECO:0000313" key="2">
    <source>
        <dbReference type="Proteomes" id="UP000219338"/>
    </source>
</evidence>
<accession>A0A284RYB6</accession>
<protein>
    <submittedName>
        <fullName evidence="1">Uncharacterized protein</fullName>
    </submittedName>
</protein>
<evidence type="ECO:0000313" key="1">
    <source>
        <dbReference type="EMBL" id="SJL13745.1"/>
    </source>
</evidence>
<proteinExistence type="predicted"/>
<gene>
    <name evidence="1" type="ORF">ARMOST_17193</name>
</gene>
<name>A0A284RYB6_ARMOS</name>
<sequence>MKLKCKVLHELRLLSPKLLHHHRAMIYNVFLVYGLYLCFRRRPRLLPVALLARVFARTMNNNPEYKASCITAPVLSQANVLIPSGLLGRNCAHGAKSFYLPLSMESMDWVALRVAYALASFGQDPDFEAILHAAALHQHLQYHFELYTTTSREGANLWEKSKDRFLEISAFEMAPFLANPQAPGIRTLPG</sequence>
<dbReference type="AlphaFoldDB" id="A0A284RYB6"/>
<keyword evidence="2" id="KW-1185">Reference proteome</keyword>
<reference evidence="2" key="1">
    <citation type="journal article" date="2017" name="Nat. Ecol. Evol.">
        <title>Genome expansion and lineage-specific genetic innovations in the forest pathogenic fungi Armillaria.</title>
        <authorList>
            <person name="Sipos G."/>
            <person name="Prasanna A.N."/>
            <person name="Walter M.C."/>
            <person name="O'Connor E."/>
            <person name="Balint B."/>
            <person name="Krizsan K."/>
            <person name="Kiss B."/>
            <person name="Hess J."/>
            <person name="Varga T."/>
            <person name="Slot J."/>
            <person name="Riley R."/>
            <person name="Boka B."/>
            <person name="Rigling D."/>
            <person name="Barry K."/>
            <person name="Lee J."/>
            <person name="Mihaltcheva S."/>
            <person name="LaButti K."/>
            <person name="Lipzen A."/>
            <person name="Waldron R."/>
            <person name="Moloney N.M."/>
            <person name="Sperisen C."/>
            <person name="Kredics L."/>
            <person name="Vagvoelgyi C."/>
            <person name="Patrignani A."/>
            <person name="Fitzpatrick D."/>
            <person name="Nagy I."/>
            <person name="Doyle S."/>
            <person name="Anderson J.B."/>
            <person name="Grigoriev I.V."/>
            <person name="Gueldener U."/>
            <person name="Muensterkoetter M."/>
            <person name="Nagy L.G."/>
        </authorList>
    </citation>
    <scope>NUCLEOTIDE SEQUENCE [LARGE SCALE GENOMIC DNA]</scope>
    <source>
        <strain evidence="2">C18/9</strain>
    </source>
</reference>
<dbReference type="EMBL" id="FUEG01000021">
    <property type="protein sequence ID" value="SJL13745.1"/>
    <property type="molecule type" value="Genomic_DNA"/>
</dbReference>